<protein>
    <submittedName>
        <fullName evidence="1">Uncharacterized protein</fullName>
    </submittedName>
</protein>
<keyword evidence="2" id="KW-1185">Reference proteome</keyword>
<proteinExistence type="predicted"/>
<organism evidence="1 2">
    <name type="scientific">Candidatus Nitrosotenuis uzonensis</name>
    <dbReference type="NCBI Taxonomy" id="1407055"/>
    <lineage>
        <taxon>Archaea</taxon>
        <taxon>Nitrososphaerota</taxon>
        <taxon>Candidatus Nitrosotenuis</taxon>
    </lineage>
</organism>
<dbReference type="Proteomes" id="UP000018159">
    <property type="component" value="Unassembled WGS sequence"/>
</dbReference>
<dbReference type="AlphaFoldDB" id="V6ASD7"/>
<reference evidence="1 2" key="1">
    <citation type="journal article" date="2013" name="PLoS ONE">
        <title>Enrichment and Genome Sequence of the Group I.1a Ammonia-Oxidizing Archaeon ?Ca. Nitrosotenuis uzonensis? Representing a Clade Globally.</title>
        <authorList>
            <person name="Lebedeva E.V."/>
            <person name="Hatzenpichler R."/>
            <person name="Pelletier E."/>
            <person name="Schuster N."/>
            <person name="Hauzmayer S."/>
            <person name="Bulaev A."/>
            <person name="Grigor'eva N.V."/>
            <person name="Galushko A."/>
            <person name="Schmid M."/>
            <person name="Palatinszky M."/>
            <person name="Le Paslier D."/>
            <person name="Daims H."/>
            <person name="Wagner M."/>
        </authorList>
    </citation>
    <scope>NUCLEOTIDE SEQUENCE [LARGE SCALE GENOMIC DNA]</scope>
    <source>
        <strain evidence="1 2">N4</strain>
    </source>
</reference>
<accession>V6ASD7</accession>
<evidence type="ECO:0000313" key="2">
    <source>
        <dbReference type="Proteomes" id="UP000018159"/>
    </source>
</evidence>
<comment type="caution">
    <text evidence="1">The sequence shown here is derived from an EMBL/GenBank/DDBJ whole genome shotgun (WGS) entry which is preliminary data.</text>
</comment>
<sequence length="41" mass="4755">MKQTLKNRLKIDIHNYDQRIASVLKRIENALPSSTVELVAF</sequence>
<name>V6ASD7_9ARCH</name>
<evidence type="ECO:0000313" key="1">
    <source>
        <dbReference type="EMBL" id="CDI05450.1"/>
    </source>
</evidence>
<dbReference type="EMBL" id="CBTY010000008">
    <property type="protein sequence ID" value="CDI05450.1"/>
    <property type="molecule type" value="Genomic_DNA"/>
</dbReference>
<dbReference type="RefSeq" id="WP_275040822.1">
    <property type="nucleotide sequence ID" value="NZ_CBTY010000008.1"/>
</dbReference>
<gene>
    <name evidence="1" type="ORF">NITUZ_30142</name>
</gene>